<proteinExistence type="predicted"/>
<dbReference type="EMBL" id="PFWS01000048">
    <property type="protein sequence ID" value="PJA47106.1"/>
    <property type="molecule type" value="Genomic_DNA"/>
</dbReference>
<sequence length="195" mass="22321">MYRKTKFPDGSLLVIIVSQQTEERLGGTCFRGKCVRKAGNFFRWESLHELFDRHDRLIDFLAATAQERAVLVDDEQGGGPGTNRYTVDKFSCTFENGGDVGWESTVPRDGYPNWLLERFTPNRRSVALRIKMEHPEYRAPKTKLITFVCQLVFDAKDGFILIIHSLYPGVDVGELKGDMTGREGRVFFDWNHPGQ</sequence>
<evidence type="ECO:0000313" key="2">
    <source>
        <dbReference type="Proteomes" id="UP000229749"/>
    </source>
</evidence>
<accession>A0A2M7XHB6</accession>
<gene>
    <name evidence="1" type="ORF">CO172_03075</name>
</gene>
<name>A0A2M7XHB6_9BACT</name>
<comment type="caution">
    <text evidence="1">The sequence shown here is derived from an EMBL/GenBank/DDBJ whole genome shotgun (WGS) entry which is preliminary data.</text>
</comment>
<dbReference type="AlphaFoldDB" id="A0A2M7XHB6"/>
<protein>
    <submittedName>
        <fullName evidence="1">Uncharacterized protein</fullName>
    </submittedName>
</protein>
<dbReference type="Proteomes" id="UP000229749">
    <property type="component" value="Unassembled WGS sequence"/>
</dbReference>
<reference evidence="2" key="1">
    <citation type="submission" date="2017-09" db="EMBL/GenBank/DDBJ databases">
        <title>Depth-based differentiation of microbial function through sediment-hosted aquifers and enrichment of novel symbionts in the deep terrestrial subsurface.</title>
        <authorList>
            <person name="Probst A.J."/>
            <person name="Ladd B."/>
            <person name="Jarett J.K."/>
            <person name="Geller-Mcgrath D.E."/>
            <person name="Sieber C.M.K."/>
            <person name="Emerson J.B."/>
            <person name="Anantharaman K."/>
            <person name="Thomas B.C."/>
            <person name="Malmstrom R."/>
            <person name="Stieglmeier M."/>
            <person name="Klingl A."/>
            <person name="Woyke T."/>
            <person name="Ryan C.M."/>
            <person name="Banfield J.F."/>
        </authorList>
    </citation>
    <scope>NUCLEOTIDE SEQUENCE [LARGE SCALE GENOMIC DNA]</scope>
</reference>
<evidence type="ECO:0000313" key="1">
    <source>
        <dbReference type="EMBL" id="PJA47106.1"/>
    </source>
</evidence>
<organism evidence="1 2">
    <name type="scientific">Candidatus Uhrbacteria bacterium CG_4_9_14_3_um_filter_36_7</name>
    <dbReference type="NCBI Taxonomy" id="1975033"/>
    <lineage>
        <taxon>Bacteria</taxon>
        <taxon>Candidatus Uhriibacteriota</taxon>
    </lineage>
</organism>